<dbReference type="AlphaFoldDB" id="A0AAC9WF17"/>
<dbReference type="SMART" id="SM01321">
    <property type="entry name" value="Y1_Tnp"/>
    <property type="match status" value="1"/>
</dbReference>
<dbReference type="Proteomes" id="UP000192478">
    <property type="component" value="Chromosome"/>
</dbReference>
<dbReference type="PANTHER" id="PTHR34322">
    <property type="entry name" value="TRANSPOSASE, Y1_TNP DOMAIN-CONTAINING"/>
    <property type="match status" value="1"/>
</dbReference>
<name>A0AAC9WF17_9CLOT</name>
<dbReference type="GO" id="GO:0004803">
    <property type="term" value="F:transposase activity"/>
    <property type="evidence" value="ECO:0007669"/>
    <property type="project" value="InterPro"/>
</dbReference>
<dbReference type="Gene3D" id="3.30.70.1290">
    <property type="entry name" value="Transposase IS200-like"/>
    <property type="match status" value="1"/>
</dbReference>
<gene>
    <name evidence="2" type="ORF">CLFO_07040</name>
</gene>
<dbReference type="PANTHER" id="PTHR34322:SF2">
    <property type="entry name" value="TRANSPOSASE IS200-LIKE DOMAIN-CONTAINING PROTEIN"/>
    <property type="match status" value="1"/>
</dbReference>
<sequence length="145" mass="17569">MMVMNMPREAREKSETRIYHIIIRGANRQEIFHDDEDRIRFLETFEKYKNNTKMKVHGWCLMGNHAHLLLEEGSEELSVTMKRIGVSYVWYYNWKYKTTGHLFQDRFKSEKVEKDDYLLTVIRYIHQNPFPALSSFSFLNNLRNI</sequence>
<dbReference type="GO" id="GO:0006313">
    <property type="term" value="P:DNA transposition"/>
    <property type="evidence" value="ECO:0007669"/>
    <property type="project" value="InterPro"/>
</dbReference>
<dbReference type="Pfam" id="PF01797">
    <property type="entry name" value="Y1_Tnp"/>
    <property type="match status" value="1"/>
</dbReference>
<evidence type="ECO:0000313" key="2">
    <source>
        <dbReference type="EMBL" id="ARE86382.1"/>
    </source>
</evidence>
<feature type="domain" description="Transposase IS200-like" evidence="1">
    <location>
        <begin position="14"/>
        <end position="128"/>
    </location>
</feature>
<dbReference type="InterPro" id="IPR036515">
    <property type="entry name" value="Transposase_17_sf"/>
</dbReference>
<evidence type="ECO:0000259" key="1">
    <source>
        <dbReference type="SMART" id="SM01321"/>
    </source>
</evidence>
<organism evidence="2 3">
    <name type="scientific">Clostridium formicaceticum</name>
    <dbReference type="NCBI Taxonomy" id="1497"/>
    <lineage>
        <taxon>Bacteria</taxon>
        <taxon>Bacillati</taxon>
        <taxon>Bacillota</taxon>
        <taxon>Clostridia</taxon>
        <taxon>Eubacteriales</taxon>
        <taxon>Clostridiaceae</taxon>
        <taxon>Clostridium</taxon>
    </lineage>
</organism>
<dbReference type="InterPro" id="IPR002686">
    <property type="entry name" value="Transposase_17"/>
</dbReference>
<dbReference type="SUPFAM" id="SSF143422">
    <property type="entry name" value="Transposase IS200-like"/>
    <property type="match status" value="1"/>
</dbReference>
<evidence type="ECO:0000313" key="3">
    <source>
        <dbReference type="Proteomes" id="UP000192478"/>
    </source>
</evidence>
<dbReference type="GO" id="GO:0003677">
    <property type="term" value="F:DNA binding"/>
    <property type="evidence" value="ECO:0007669"/>
    <property type="project" value="InterPro"/>
</dbReference>
<protein>
    <submittedName>
        <fullName evidence="2">Transposase IS200 like protein</fullName>
    </submittedName>
</protein>
<dbReference type="EMBL" id="CP020559">
    <property type="protein sequence ID" value="ARE86382.1"/>
    <property type="molecule type" value="Genomic_DNA"/>
</dbReference>
<reference evidence="2 3" key="1">
    <citation type="submission" date="2017-03" db="EMBL/GenBank/DDBJ databases">
        <title>Complete sequence of Clostridium formicaceticum DSM 92.</title>
        <authorList>
            <person name="Poehlein A."/>
            <person name="Karl M."/>
            <person name="Bengelsdorf F.R."/>
            <person name="Duerre P."/>
            <person name="Daniel R."/>
        </authorList>
    </citation>
    <scope>NUCLEOTIDE SEQUENCE [LARGE SCALE GENOMIC DNA]</scope>
    <source>
        <strain evidence="2 3">DSM 92</strain>
    </source>
</reference>
<proteinExistence type="predicted"/>
<accession>A0AAC9WF17</accession>